<keyword evidence="1" id="KW-0812">Transmembrane</keyword>
<sequence length="98" mass="11327">MEMNLNLNENLYTLVICYLLIINIVGFAAMGIDKKKSIKRGWRIPERTLILLAFAGGALGSFLGMYIFRHKTKHMKFVILLPLALLLHIFLFYLISRQ</sequence>
<evidence type="ECO:0000313" key="2">
    <source>
        <dbReference type="EMBL" id="CUH92057.1"/>
    </source>
</evidence>
<dbReference type="GO" id="GO:0003676">
    <property type="term" value="F:nucleic acid binding"/>
    <property type="evidence" value="ECO:0007669"/>
    <property type="project" value="InterPro"/>
</dbReference>
<evidence type="ECO:0000256" key="1">
    <source>
        <dbReference type="SAM" id="Phobius"/>
    </source>
</evidence>
<accession>A0A0K8J3J0</accession>
<keyword evidence="3" id="KW-1185">Reference proteome</keyword>
<organism evidence="2 3">
    <name type="scientific">Herbinix luporum</name>
    <dbReference type="NCBI Taxonomy" id="1679721"/>
    <lineage>
        <taxon>Bacteria</taxon>
        <taxon>Bacillati</taxon>
        <taxon>Bacillota</taxon>
        <taxon>Clostridia</taxon>
        <taxon>Lachnospirales</taxon>
        <taxon>Lachnospiraceae</taxon>
        <taxon>Herbinix</taxon>
    </lineage>
</organism>
<dbReference type="RefSeq" id="WP_273230924.1">
    <property type="nucleotide sequence ID" value="NZ_DUPS01000001.1"/>
</dbReference>
<reference evidence="3" key="1">
    <citation type="submission" date="2015-09" db="EMBL/GenBank/DDBJ databases">
        <authorList>
            <person name="Wibberg D."/>
        </authorList>
    </citation>
    <scope>NUCLEOTIDE SEQUENCE [LARGE SCALE GENOMIC DNA]</scope>
    <source>
        <strain evidence="3">SD1D</strain>
    </source>
</reference>
<proteinExistence type="predicted"/>
<protein>
    <submittedName>
        <fullName evidence="2">Putative membrane protein</fullName>
    </submittedName>
</protein>
<dbReference type="Proteomes" id="UP000196053">
    <property type="component" value="Chromosome I"/>
</dbReference>
<keyword evidence="1" id="KW-1133">Transmembrane helix</keyword>
<feature type="transmembrane region" description="Helical" evidence="1">
    <location>
        <begin position="74"/>
        <end position="95"/>
    </location>
</feature>
<keyword evidence="1" id="KW-0472">Membrane</keyword>
<dbReference type="PIRSF" id="PIRSF002599">
    <property type="entry name" value="Cold_shock_A"/>
    <property type="match status" value="1"/>
</dbReference>
<feature type="transmembrane region" description="Helical" evidence="1">
    <location>
        <begin position="12"/>
        <end position="29"/>
    </location>
</feature>
<dbReference type="AlphaFoldDB" id="A0A0K8J3J0"/>
<dbReference type="KEGG" id="hsd:SD1D_0505"/>
<dbReference type="InterPro" id="IPR010718">
    <property type="entry name" value="DUF1294"/>
</dbReference>
<feature type="transmembrane region" description="Helical" evidence="1">
    <location>
        <begin position="49"/>
        <end position="68"/>
    </location>
</feature>
<evidence type="ECO:0000313" key="3">
    <source>
        <dbReference type="Proteomes" id="UP000196053"/>
    </source>
</evidence>
<dbReference type="EMBL" id="LN879430">
    <property type="protein sequence ID" value="CUH92057.1"/>
    <property type="molecule type" value="Genomic_DNA"/>
</dbReference>
<name>A0A0K8J3J0_9FIRM</name>
<dbReference type="InterPro" id="IPR012156">
    <property type="entry name" value="Cold_shock_CspA"/>
</dbReference>
<dbReference type="Pfam" id="PF06961">
    <property type="entry name" value="DUF1294"/>
    <property type="match status" value="1"/>
</dbReference>
<gene>
    <name evidence="2" type="ORF">SD1D_0505</name>
</gene>